<reference evidence="2" key="1">
    <citation type="submission" date="2022-11" db="UniProtKB">
        <authorList>
            <consortium name="WormBaseParasite"/>
        </authorList>
    </citation>
    <scope>IDENTIFICATION</scope>
</reference>
<dbReference type="AlphaFoldDB" id="A0A915IY78"/>
<evidence type="ECO:0000313" key="1">
    <source>
        <dbReference type="Proteomes" id="UP000887565"/>
    </source>
</evidence>
<evidence type="ECO:0000313" key="2">
    <source>
        <dbReference type="WBParaSite" id="nRc.2.0.1.t19055-RA"/>
    </source>
</evidence>
<organism evidence="1 2">
    <name type="scientific">Romanomermis culicivorax</name>
    <name type="common">Nematode worm</name>
    <dbReference type="NCBI Taxonomy" id="13658"/>
    <lineage>
        <taxon>Eukaryota</taxon>
        <taxon>Metazoa</taxon>
        <taxon>Ecdysozoa</taxon>
        <taxon>Nematoda</taxon>
        <taxon>Enoplea</taxon>
        <taxon>Dorylaimia</taxon>
        <taxon>Mermithida</taxon>
        <taxon>Mermithoidea</taxon>
        <taxon>Mermithidae</taxon>
        <taxon>Romanomermis</taxon>
    </lineage>
</organism>
<keyword evidence="1" id="KW-1185">Reference proteome</keyword>
<protein>
    <submittedName>
        <fullName evidence="2">Uncharacterized protein</fullName>
    </submittedName>
</protein>
<dbReference type="Proteomes" id="UP000887565">
    <property type="component" value="Unplaced"/>
</dbReference>
<accession>A0A915IY78</accession>
<name>A0A915IY78_ROMCU</name>
<sequence length="122" mass="13127">MLLHYDWLAIPASVLDVSNNNASCCCSEIGLGTNSVVGFATTATQIRNTGQHKPINDTKNDWRRQHNRVVSTDGSIAIPDGNCPPVPEDWCSLRSPPFGGMVIDLPGEDMVSLTTTTKNEAA</sequence>
<proteinExistence type="predicted"/>
<dbReference type="WBParaSite" id="nRc.2.0.1.t19055-RA">
    <property type="protein sequence ID" value="nRc.2.0.1.t19055-RA"/>
    <property type="gene ID" value="nRc.2.0.1.g19055"/>
</dbReference>